<dbReference type="EMBL" id="SMLD01000084">
    <property type="protein sequence ID" value="TDE42552.1"/>
    <property type="molecule type" value="Genomic_DNA"/>
</dbReference>
<keyword evidence="1" id="KW-0560">Oxidoreductase</keyword>
<dbReference type="Proteomes" id="UP000295136">
    <property type="component" value="Unassembled WGS sequence"/>
</dbReference>
<dbReference type="InterPro" id="IPR011576">
    <property type="entry name" value="Pyridox_Oxase_N"/>
</dbReference>
<dbReference type="InterPro" id="IPR012349">
    <property type="entry name" value="Split_barrel_FMN-bd"/>
</dbReference>
<feature type="domain" description="Pyridoxamine 5'-phosphate oxidase N-terminal" evidence="2">
    <location>
        <begin position="4"/>
        <end position="134"/>
    </location>
</feature>
<protein>
    <submittedName>
        <fullName evidence="3">TIGR03668 family PPOX class F420-dependent oxidoreductase</fullName>
    </submittedName>
</protein>
<evidence type="ECO:0000313" key="4">
    <source>
        <dbReference type="Proteomes" id="UP000295136"/>
    </source>
</evidence>
<keyword evidence="4" id="KW-1185">Reference proteome</keyword>
<dbReference type="Gene3D" id="2.30.110.10">
    <property type="entry name" value="Electron Transport, Fmn-binding Protein, Chain A"/>
    <property type="match status" value="1"/>
</dbReference>
<proteinExistence type="predicted"/>
<sequence length="138" mass="15729">MDRERARDLFAGERVARLGTADGRGVPHLVPVTFAVSGDDVVIAVDHKPKSTTRLRRLRNIEENPSVCLLADRYDDEDWARLWWVRADGRARVVSGGPERERALDDLVGKYAQYRERRPQGPMILVDVSRWSGWAFAD</sequence>
<evidence type="ECO:0000259" key="2">
    <source>
        <dbReference type="Pfam" id="PF01243"/>
    </source>
</evidence>
<dbReference type="RefSeq" id="WP_132634172.1">
    <property type="nucleotide sequence ID" value="NZ_SMLD01000084.1"/>
</dbReference>
<dbReference type="Pfam" id="PF01243">
    <property type="entry name" value="PNPOx_N"/>
    <property type="match status" value="1"/>
</dbReference>
<dbReference type="NCBIfam" id="TIGR03668">
    <property type="entry name" value="Rv0121_F420"/>
    <property type="match status" value="1"/>
</dbReference>
<accession>A0A4R5F4W8</accession>
<dbReference type="InterPro" id="IPR019967">
    <property type="entry name" value="F420-dep_enz_PPOX_Rv0121"/>
</dbReference>
<evidence type="ECO:0000313" key="3">
    <source>
        <dbReference type="EMBL" id="TDE42552.1"/>
    </source>
</evidence>
<reference evidence="3 4" key="1">
    <citation type="submission" date="2019-03" db="EMBL/GenBank/DDBJ databases">
        <title>Draft genome sequences of novel Actinobacteria.</title>
        <authorList>
            <person name="Sahin N."/>
            <person name="Ay H."/>
            <person name="Saygin H."/>
        </authorList>
    </citation>
    <scope>NUCLEOTIDE SEQUENCE [LARGE SCALE GENOMIC DNA]</scope>
    <source>
        <strain evidence="3 4">6K102</strain>
    </source>
</reference>
<dbReference type="GO" id="GO:0005829">
    <property type="term" value="C:cytosol"/>
    <property type="evidence" value="ECO:0007669"/>
    <property type="project" value="TreeGrafter"/>
</dbReference>
<dbReference type="AlphaFoldDB" id="A0A4R5F4W8"/>
<organism evidence="3 4">
    <name type="scientific">Nonomuraea mesophila</name>
    <dbReference type="NCBI Taxonomy" id="2530382"/>
    <lineage>
        <taxon>Bacteria</taxon>
        <taxon>Bacillati</taxon>
        <taxon>Actinomycetota</taxon>
        <taxon>Actinomycetes</taxon>
        <taxon>Streptosporangiales</taxon>
        <taxon>Streptosporangiaceae</taxon>
        <taxon>Nonomuraea</taxon>
    </lineage>
</organism>
<comment type="caution">
    <text evidence="3">The sequence shown here is derived from an EMBL/GenBank/DDBJ whole genome shotgun (WGS) entry which is preliminary data.</text>
</comment>
<name>A0A4R5F4W8_9ACTN</name>
<dbReference type="PANTHER" id="PTHR35176">
    <property type="entry name" value="HEME OXYGENASE HI_0854-RELATED"/>
    <property type="match status" value="1"/>
</dbReference>
<dbReference type="InterPro" id="IPR052019">
    <property type="entry name" value="F420H2_bilvrd_red/Heme_oxyg"/>
</dbReference>
<dbReference type="SUPFAM" id="SSF50475">
    <property type="entry name" value="FMN-binding split barrel"/>
    <property type="match status" value="1"/>
</dbReference>
<dbReference type="GO" id="GO:0070967">
    <property type="term" value="F:coenzyme F420 binding"/>
    <property type="evidence" value="ECO:0007669"/>
    <property type="project" value="TreeGrafter"/>
</dbReference>
<dbReference type="GO" id="GO:0016627">
    <property type="term" value="F:oxidoreductase activity, acting on the CH-CH group of donors"/>
    <property type="evidence" value="ECO:0007669"/>
    <property type="project" value="TreeGrafter"/>
</dbReference>
<dbReference type="PANTHER" id="PTHR35176:SF2">
    <property type="entry name" value="F420H(2)-DEPENDENT REDUCTASE RV1155"/>
    <property type="match status" value="1"/>
</dbReference>
<evidence type="ECO:0000256" key="1">
    <source>
        <dbReference type="ARBA" id="ARBA00023002"/>
    </source>
</evidence>
<gene>
    <name evidence="3" type="ORF">E1295_27605</name>
</gene>